<dbReference type="EMBL" id="LR797352">
    <property type="protein sequence ID" value="CAB4204985.1"/>
    <property type="molecule type" value="Genomic_DNA"/>
</dbReference>
<organism evidence="3">
    <name type="scientific">uncultured Caudovirales phage</name>
    <dbReference type="NCBI Taxonomy" id="2100421"/>
    <lineage>
        <taxon>Viruses</taxon>
        <taxon>Duplodnaviria</taxon>
        <taxon>Heunggongvirae</taxon>
        <taxon>Uroviricota</taxon>
        <taxon>Caudoviricetes</taxon>
        <taxon>Peduoviridae</taxon>
        <taxon>Maltschvirus</taxon>
        <taxon>Maltschvirus maltsch</taxon>
    </lineage>
</organism>
<accession>A0A6J5S8B3</accession>
<dbReference type="EMBL" id="LR797238">
    <property type="protein sequence ID" value="CAB4195742.1"/>
    <property type="molecule type" value="Genomic_DNA"/>
</dbReference>
<gene>
    <name evidence="1" type="ORF">UFOVP1195_36</name>
    <name evidence="2" type="ORF">UFOVP1288_36</name>
    <name evidence="3" type="ORF">UFOVP1409_36</name>
</gene>
<evidence type="ECO:0000313" key="3">
    <source>
        <dbReference type="EMBL" id="CAB4204985.1"/>
    </source>
</evidence>
<reference evidence="3" key="1">
    <citation type="submission" date="2020-05" db="EMBL/GenBank/DDBJ databases">
        <authorList>
            <person name="Chiriac C."/>
            <person name="Salcher M."/>
            <person name="Ghai R."/>
            <person name="Kavagutti S V."/>
        </authorList>
    </citation>
    <scope>NUCLEOTIDE SEQUENCE</scope>
</reference>
<evidence type="ECO:0000313" key="1">
    <source>
        <dbReference type="EMBL" id="CAB4190101.1"/>
    </source>
</evidence>
<proteinExistence type="predicted"/>
<name>A0A6J5S8B3_9CAUD</name>
<evidence type="ECO:0000313" key="2">
    <source>
        <dbReference type="EMBL" id="CAB4195742.1"/>
    </source>
</evidence>
<sequence>MGGSSSKTPQVQTVNTTTNNIPSYVAPYYEDIMQRAQGAANQDYLKYPDQRIADPTAAQTKAQQGIMGLIPSDQFTNANQYMNQAGMGALAASTQAPQQVTGPGGFERVSAMYQEAPQMTAAQTGYNPQLNSFQQQAPDIFGTAQAQQYMSPYAQNVMDVQKQQAIRDAQKSQLVGDLGAARQGTYGGARQLLAGTERERALQNTLSNIQATGQQASYENAQSQFERDRAAGLGVGAQNQQASLATQQLGTNTGLQTALANLSSDQQARVQNQASILQTQGLNATLALQAALANQSAGLKTSEMGMSAQQANQSAGLQGQQNALQGYQLAGQIGQGLGGLAAQQQTSNLGLLNAQYGVGSQQQQQSQAQLDQDYADFLRQQNYPQEQLSYYNSIVHGLPYAPNQTVTSYAPTPSLTSQIGGAGLTALSAAKLLA</sequence>
<protein>
    <submittedName>
        <fullName evidence="3">Uncharacterized protein</fullName>
    </submittedName>
</protein>
<dbReference type="EMBL" id="LR797149">
    <property type="protein sequence ID" value="CAB4190101.1"/>
    <property type="molecule type" value="Genomic_DNA"/>
</dbReference>